<name>A0ABS2QGB6_9BACI</name>
<protein>
    <recommendedName>
        <fullName evidence="4">YtzI protein</fullName>
    </recommendedName>
</protein>
<dbReference type="RefSeq" id="WP_204541181.1">
    <property type="nucleotide sequence ID" value="NZ_JAFBFI010000005.1"/>
</dbReference>
<feature type="region of interest" description="Disordered" evidence="1">
    <location>
        <begin position="25"/>
        <end position="57"/>
    </location>
</feature>
<reference evidence="2 3" key="1">
    <citation type="submission" date="2021-01" db="EMBL/GenBank/DDBJ databases">
        <title>Genomic Encyclopedia of Type Strains, Phase IV (KMG-IV): sequencing the most valuable type-strain genomes for metagenomic binning, comparative biology and taxonomic classification.</title>
        <authorList>
            <person name="Goeker M."/>
        </authorList>
    </citation>
    <scope>NUCLEOTIDE SEQUENCE [LARGE SCALE GENOMIC DNA]</scope>
    <source>
        <strain evidence="2 3">DSM 105482</strain>
    </source>
</reference>
<evidence type="ECO:0000313" key="3">
    <source>
        <dbReference type="Proteomes" id="UP000823486"/>
    </source>
</evidence>
<gene>
    <name evidence="2" type="ORF">JOC77_001637</name>
</gene>
<dbReference type="Proteomes" id="UP000823486">
    <property type="component" value="Unassembled WGS sequence"/>
</dbReference>
<evidence type="ECO:0008006" key="4">
    <source>
        <dbReference type="Google" id="ProtNLM"/>
    </source>
</evidence>
<sequence>MTWLIVAVVSILVLALFIDWTRKRINNNPHKPITPNAKPGEDTNHTMGDNRYSGGGQ</sequence>
<organism evidence="2 3">
    <name type="scientific">Peribacillus deserti</name>
    <dbReference type="NCBI Taxonomy" id="673318"/>
    <lineage>
        <taxon>Bacteria</taxon>
        <taxon>Bacillati</taxon>
        <taxon>Bacillota</taxon>
        <taxon>Bacilli</taxon>
        <taxon>Bacillales</taxon>
        <taxon>Bacillaceae</taxon>
        <taxon>Peribacillus</taxon>
    </lineage>
</organism>
<proteinExistence type="predicted"/>
<evidence type="ECO:0000313" key="2">
    <source>
        <dbReference type="EMBL" id="MBM7692210.1"/>
    </source>
</evidence>
<evidence type="ECO:0000256" key="1">
    <source>
        <dbReference type="SAM" id="MobiDB-lite"/>
    </source>
</evidence>
<accession>A0ABS2QGB6</accession>
<comment type="caution">
    <text evidence="2">The sequence shown here is derived from an EMBL/GenBank/DDBJ whole genome shotgun (WGS) entry which is preliminary data.</text>
</comment>
<dbReference type="EMBL" id="JAFBFI010000005">
    <property type="protein sequence ID" value="MBM7692210.1"/>
    <property type="molecule type" value="Genomic_DNA"/>
</dbReference>
<keyword evidence="3" id="KW-1185">Reference proteome</keyword>